<evidence type="ECO:0000256" key="4">
    <source>
        <dbReference type="ARBA" id="ARBA00022452"/>
    </source>
</evidence>
<evidence type="ECO:0000313" key="16">
    <source>
        <dbReference type="Proteomes" id="UP000260351"/>
    </source>
</evidence>
<keyword evidence="4" id="KW-1134">Transmembrane beta strand</keyword>
<comment type="similarity">
    <text evidence="2">Belongs to the TamA family.</text>
</comment>
<comment type="subunit">
    <text evidence="10">Interacts with TamB to form the translocation and assembly module (TAM).</text>
</comment>
<dbReference type="InterPro" id="IPR039910">
    <property type="entry name" value="D15-like"/>
</dbReference>
<evidence type="ECO:0000259" key="14">
    <source>
        <dbReference type="Pfam" id="PF17243"/>
    </source>
</evidence>
<dbReference type="RefSeq" id="WP_116650841.1">
    <property type="nucleotide sequence ID" value="NZ_QUZK01000037.1"/>
</dbReference>
<gene>
    <name evidence="15" type="ORF">DZC52_09175</name>
</gene>
<dbReference type="Proteomes" id="UP000260351">
    <property type="component" value="Unassembled WGS sequence"/>
</dbReference>
<dbReference type="Pfam" id="PF07244">
    <property type="entry name" value="POTRA"/>
    <property type="match status" value="1"/>
</dbReference>
<keyword evidence="5" id="KW-0812">Transmembrane</keyword>
<dbReference type="InterPro" id="IPR010827">
    <property type="entry name" value="BamA/TamA_POTRA"/>
</dbReference>
<dbReference type="EMBL" id="QUZK01000037">
    <property type="protein sequence ID" value="RFF30240.1"/>
    <property type="molecule type" value="Genomic_DNA"/>
</dbReference>
<evidence type="ECO:0000256" key="6">
    <source>
        <dbReference type="ARBA" id="ARBA00022729"/>
    </source>
</evidence>
<evidence type="ECO:0000259" key="13">
    <source>
        <dbReference type="Pfam" id="PF07244"/>
    </source>
</evidence>
<dbReference type="Pfam" id="PF17243">
    <property type="entry name" value="POTRA_TamA_1"/>
    <property type="match status" value="1"/>
</dbReference>
<dbReference type="InterPro" id="IPR000184">
    <property type="entry name" value="Bac_surfAg_D15"/>
</dbReference>
<feature type="domain" description="TamA POTRA" evidence="14">
    <location>
        <begin position="29"/>
        <end position="108"/>
    </location>
</feature>
<dbReference type="Gene3D" id="3.10.20.310">
    <property type="entry name" value="membrane protein fhac"/>
    <property type="match status" value="3"/>
</dbReference>
<evidence type="ECO:0000256" key="9">
    <source>
        <dbReference type="ARBA" id="ARBA00033063"/>
    </source>
</evidence>
<evidence type="ECO:0000313" key="15">
    <source>
        <dbReference type="EMBL" id="RFF30240.1"/>
    </source>
</evidence>
<evidence type="ECO:0000256" key="10">
    <source>
        <dbReference type="ARBA" id="ARBA00093548"/>
    </source>
</evidence>
<proteinExistence type="inferred from homology"/>
<evidence type="ECO:0000256" key="7">
    <source>
        <dbReference type="ARBA" id="ARBA00023136"/>
    </source>
</evidence>
<evidence type="ECO:0000256" key="5">
    <source>
        <dbReference type="ARBA" id="ARBA00022692"/>
    </source>
</evidence>
<sequence length="638" mass="73299">MAARLLPVVLGLAALLGSGQVTAATVATEINGVEGELLDNVRASVSLVQAEQLDELSLWRLRQMAEDARSEIEQALRPFGFYRPGIQVRLIEPEDDSQHWRARLDIKPGPPVLIDEVAIELHGDGQDDPELSQWRREWPLQPGDRLDHPTWEEAWRRLEQVAEERGYFKARFEQRRVTVDAEREQADVRIVFETGPRYRFGDYRADEQPFSESLMERLHVLRPDEPYSVDRLDRQREALVRSGLFERVVIDTERDNEEDRVDLDYRLEPRPPNTWRATVGFGTDTGARMQLGWTRHYLNSGGDRLEAALGAQQTNQEYVLQAEYRHPRGDQPSEFLTAGTTLRSEQDNFRFYDQDRIEPVFEAFDGRREQTELTFGRLQERRLWPDRYQGLEERLFVSILNESFDAFREGSFSPENEALLEANPELRPYLDTESRVIALGGRWRLPRIEGTGFGTHGSVWRAHLLGAHESAGSDVSFAQAWVSGRWHLLFGDRHKLLLRGEAGYTEANTRRLDIALGDRSLDLTITDLPERYRFKTGGDRTVRGYGYEDLSTNRNGANHLLVGSVEYEYRVGENWSLAAFADIGNAFNDFGNPKLKRGVGVGFRWYTMIGPLRIDIAQALDEVDEPWRLHFTIGTQLL</sequence>
<name>A0A3E1K848_9GAMM</name>
<dbReference type="AlphaFoldDB" id="A0A3E1K848"/>
<evidence type="ECO:0000256" key="11">
    <source>
        <dbReference type="SAM" id="SignalP"/>
    </source>
</evidence>
<organism evidence="15 16">
    <name type="scientific">Wenzhouxiangella sediminis</name>
    <dbReference type="NCBI Taxonomy" id="1792836"/>
    <lineage>
        <taxon>Bacteria</taxon>
        <taxon>Pseudomonadati</taxon>
        <taxon>Pseudomonadota</taxon>
        <taxon>Gammaproteobacteria</taxon>
        <taxon>Chromatiales</taxon>
        <taxon>Wenzhouxiangellaceae</taxon>
        <taxon>Wenzhouxiangella</taxon>
    </lineage>
</organism>
<evidence type="ECO:0000256" key="3">
    <source>
        <dbReference type="ARBA" id="ARBA00015419"/>
    </source>
</evidence>
<evidence type="ECO:0000256" key="1">
    <source>
        <dbReference type="ARBA" id="ARBA00004442"/>
    </source>
</evidence>
<feature type="domain" description="POTRA" evidence="13">
    <location>
        <begin position="209"/>
        <end position="269"/>
    </location>
</feature>
<dbReference type="GO" id="GO:0097347">
    <property type="term" value="C:TAM protein secretion complex"/>
    <property type="evidence" value="ECO:0007669"/>
    <property type="project" value="TreeGrafter"/>
</dbReference>
<evidence type="ECO:0000259" key="12">
    <source>
        <dbReference type="Pfam" id="PF01103"/>
    </source>
</evidence>
<keyword evidence="8" id="KW-0998">Cell outer membrane</keyword>
<dbReference type="OrthoDB" id="9769707at2"/>
<keyword evidence="6 11" id="KW-0732">Signal</keyword>
<dbReference type="Pfam" id="PF01103">
    <property type="entry name" value="Omp85"/>
    <property type="match status" value="1"/>
</dbReference>
<evidence type="ECO:0000256" key="8">
    <source>
        <dbReference type="ARBA" id="ARBA00023237"/>
    </source>
</evidence>
<comment type="subcellular location">
    <subcellularLocation>
        <location evidence="1">Cell outer membrane</location>
    </subcellularLocation>
</comment>
<dbReference type="PANTHER" id="PTHR12815">
    <property type="entry name" value="SORTING AND ASSEMBLY MACHINERY SAMM50 PROTEIN FAMILY MEMBER"/>
    <property type="match status" value="1"/>
</dbReference>
<reference evidence="15 16" key="1">
    <citation type="submission" date="2018-08" db="EMBL/GenBank/DDBJ databases">
        <title>Wenzhouxiangella salilacus sp. nov., a novel bacterium isolated from a saline lake in Xinjiang Province, China.</title>
        <authorList>
            <person name="Han S."/>
        </authorList>
    </citation>
    <scope>NUCLEOTIDE SEQUENCE [LARGE SCALE GENOMIC DNA]</scope>
    <source>
        <strain evidence="15 16">XDB06</strain>
    </source>
</reference>
<keyword evidence="7" id="KW-0472">Membrane</keyword>
<feature type="domain" description="Bacterial surface antigen (D15)" evidence="12">
    <location>
        <begin position="464"/>
        <end position="636"/>
    </location>
</feature>
<protein>
    <recommendedName>
        <fullName evidence="3">Translocation and assembly module subunit TamA</fullName>
    </recommendedName>
    <alternativeName>
        <fullName evidence="9">Autotransporter assembly factor TamA</fullName>
    </alternativeName>
</protein>
<dbReference type="Gene3D" id="2.40.160.50">
    <property type="entry name" value="membrane protein fhac: a member of the omp85/tpsb transporter family"/>
    <property type="match status" value="1"/>
</dbReference>
<feature type="signal peptide" evidence="11">
    <location>
        <begin position="1"/>
        <end position="23"/>
    </location>
</feature>
<comment type="caution">
    <text evidence="15">The sequence shown here is derived from an EMBL/GenBank/DDBJ whole genome shotgun (WGS) entry which is preliminary data.</text>
</comment>
<dbReference type="InterPro" id="IPR035243">
    <property type="entry name" value="TamA_POTRA_Dom_1"/>
</dbReference>
<keyword evidence="16" id="KW-1185">Reference proteome</keyword>
<feature type="chain" id="PRO_5017692489" description="Translocation and assembly module subunit TamA" evidence="11">
    <location>
        <begin position="24"/>
        <end position="638"/>
    </location>
</feature>
<accession>A0A3E1K848</accession>
<dbReference type="GO" id="GO:0009279">
    <property type="term" value="C:cell outer membrane"/>
    <property type="evidence" value="ECO:0007669"/>
    <property type="project" value="UniProtKB-SubCell"/>
</dbReference>
<evidence type="ECO:0000256" key="2">
    <source>
        <dbReference type="ARBA" id="ARBA00010248"/>
    </source>
</evidence>
<dbReference type="GO" id="GO:0009306">
    <property type="term" value="P:protein secretion"/>
    <property type="evidence" value="ECO:0007669"/>
    <property type="project" value="TreeGrafter"/>
</dbReference>
<dbReference type="PANTHER" id="PTHR12815:SF47">
    <property type="entry name" value="TRANSLOCATION AND ASSEMBLY MODULE SUBUNIT TAMA"/>
    <property type="match status" value="1"/>
</dbReference>